<dbReference type="SMART" id="SM00116">
    <property type="entry name" value="CBS"/>
    <property type="match status" value="2"/>
</dbReference>
<feature type="binding site" evidence="3">
    <location>
        <position position="153"/>
    </location>
    <ligand>
        <name>Fe cation</name>
        <dbReference type="ChEBI" id="CHEBI:24875"/>
    </ligand>
</feature>
<keyword evidence="3" id="KW-0862">Zinc</keyword>
<feature type="binding site" evidence="3">
    <location>
        <position position="175"/>
    </location>
    <ligand>
        <name>Fe cation</name>
        <dbReference type="ChEBI" id="CHEBI:24875"/>
    </ligand>
</feature>
<dbReference type="GeneID" id="28494572"/>
<feature type="domain" description="CBS" evidence="4">
    <location>
        <begin position="11"/>
        <end position="67"/>
    </location>
</feature>
<dbReference type="EMBL" id="CP015520">
    <property type="protein sequence ID" value="ANF21805.1"/>
    <property type="molecule type" value="Genomic_DNA"/>
</dbReference>
<dbReference type="AlphaFoldDB" id="A0A172WEH5"/>
<dbReference type="PROSITE" id="PS51371">
    <property type="entry name" value="CBS"/>
    <property type="match status" value="2"/>
</dbReference>
<dbReference type="STRING" id="1712654.A7C91_00220"/>
<feature type="binding site" evidence="3">
    <location>
        <position position="150"/>
    </location>
    <ligand>
        <name>Zn(2+)</name>
        <dbReference type="ChEBI" id="CHEBI:29105"/>
    </ligand>
</feature>
<evidence type="ECO:0000256" key="3">
    <source>
        <dbReference type="PROSITE-ProRule" id="PRU01249"/>
    </source>
</evidence>
<dbReference type="PANTHER" id="PTHR43080:SF2">
    <property type="entry name" value="CBS DOMAIN-CONTAINING PROTEIN"/>
    <property type="match status" value="1"/>
</dbReference>
<dbReference type="InterPro" id="IPR044065">
    <property type="entry name" value="ACP_MB"/>
</dbReference>
<keyword evidence="7" id="KW-1185">Reference proteome</keyword>
<dbReference type="SUPFAM" id="SSF54631">
    <property type="entry name" value="CBS-domain pair"/>
    <property type="match status" value="1"/>
</dbReference>
<dbReference type="Gene3D" id="3.10.580.10">
    <property type="entry name" value="CBS-domain"/>
    <property type="match status" value="1"/>
</dbReference>
<evidence type="ECO:0000259" key="4">
    <source>
        <dbReference type="PROSITE" id="PS51371"/>
    </source>
</evidence>
<dbReference type="InterPro" id="IPR000644">
    <property type="entry name" value="CBS_dom"/>
</dbReference>
<dbReference type="PROSITE" id="PS51901">
    <property type="entry name" value="ACP_MB"/>
    <property type="match status" value="1"/>
</dbReference>
<keyword evidence="1 2" id="KW-0129">CBS domain</keyword>
<keyword evidence="3" id="KW-0408">Iron</keyword>
<feature type="binding site" evidence="3">
    <location>
        <position position="172"/>
    </location>
    <ligand>
        <name>Fe cation</name>
        <dbReference type="ChEBI" id="CHEBI:24875"/>
    </ligand>
</feature>
<feature type="binding site" evidence="3">
    <location>
        <position position="175"/>
    </location>
    <ligand>
        <name>Zn(2+)</name>
        <dbReference type="ChEBI" id="CHEBI:29105"/>
    </ligand>
</feature>
<evidence type="ECO:0000256" key="1">
    <source>
        <dbReference type="ARBA" id="ARBA00023122"/>
    </source>
</evidence>
<evidence type="ECO:0000313" key="6">
    <source>
        <dbReference type="EMBL" id="ANF21805.1"/>
    </source>
</evidence>
<accession>A0A172WEH5</accession>
<dbReference type="OrthoDB" id="43333at2157"/>
<reference evidence="7" key="1">
    <citation type="journal article" date="2016" name="Syst. Appl. Microbiol.">
        <title>Thermococcus piezophilus sp. nov., a novel hyperthermophilic and piezophilic archaeon with a broad pressure range for growth, isolated from a deepest hydrothermal vent at the Mid-Cayman Rise.</title>
        <authorList>
            <person name="Dalmasso C."/>
            <person name="Oger P."/>
            <person name="Selva G."/>
            <person name="Courtine D."/>
            <person name="L'Haridon S."/>
            <person name="Garlaschelli A."/>
            <person name="Roussel E."/>
            <person name="Miyazaki J."/>
            <person name="Reveillaud J."/>
            <person name="Jebbar M."/>
            <person name="Takai K."/>
            <person name="Maignien L."/>
            <person name="Alain K."/>
        </authorList>
    </citation>
    <scope>NUCLEOTIDE SEQUENCE [LARGE SCALE GENOMIC DNA]</scope>
    <source>
        <strain evidence="7">CDGS</strain>
    </source>
</reference>
<sequence length="181" mass="20201">MASRIAVGQVVRRKAVIVKPSDTVHKVARILSKNKVGSAVVIEDDKIVGIITDRDILDKVVARGRDPKDVKVEEVMTRNPVTIEDDYEVQDAIDKMMDKGIRRLLVTRFGKPIGFVTAADLLAALNTYATEAEEAAEEEPEPETDVYGICELCGQYRLLYRVHIEGGEKWVCESCKDSLRL</sequence>
<feature type="domain" description="CBS" evidence="4">
    <location>
        <begin position="76"/>
        <end position="133"/>
    </location>
</feature>
<dbReference type="GO" id="GO:0046872">
    <property type="term" value="F:metal ion binding"/>
    <property type="evidence" value="ECO:0007669"/>
    <property type="project" value="UniProtKB-KW"/>
</dbReference>
<evidence type="ECO:0000259" key="5">
    <source>
        <dbReference type="PROSITE" id="PS51901"/>
    </source>
</evidence>
<dbReference type="InterPro" id="IPR046342">
    <property type="entry name" value="CBS_dom_sf"/>
</dbReference>
<dbReference type="InterPro" id="IPR051257">
    <property type="entry name" value="Diverse_CBS-Domain"/>
</dbReference>
<dbReference type="Pfam" id="PF00571">
    <property type="entry name" value="CBS"/>
    <property type="match status" value="2"/>
</dbReference>
<dbReference type="PANTHER" id="PTHR43080">
    <property type="entry name" value="CBS DOMAIN-CONTAINING PROTEIN CBSX3, MITOCHONDRIAL"/>
    <property type="match status" value="1"/>
</dbReference>
<keyword evidence="3" id="KW-0479">Metal-binding</keyword>
<evidence type="ECO:0000313" key="7">
    <source>
        <dbReference type="Proteomes" id="UP000076969"/>
    </source>
</evidence>
<organism evidence="6 7">
    <name type="scientific">Thermococcus piezophilus</name>
    <dbReference type="NCBI Taxonomy" id="1712654"/>
    <lineage>
        <taxon>Archaea</taxon>
        <taxon>Methanobacteriati</taxon>
        <taxon>Methanobacteriota</taxon>
        <taxon>Thermococci</taxon>
        <taxon>Thermococcales</taxon>
        <taxon>Thermococcaceae</taxon>
        <taxon>Thermococcus</taxon>
    </lineage>
</organism>
<protein>
    <submittedName>
        <fullName evidence="6">Inosine-5-monophosphate dehydrogenase</fullName>
    </submittedName>
</protein>
<feature type="binding site" evidence="3">
    <location>
        <position position="153"/>
    </location>
    <ligand>
        <name>Zn(2+)</name>
        <dbReference type="ChEBI" id="CHEBI:29105"/>
    </ligand>
</feature>
<dbReference type="Proteomes" id="UP000076969">
    <property type="component" value="Chromosome"/>
</dbReference>
<proteinExistence type="predicted"/>
<dbReference type="KEGG" id="tpie:A7C91_00220"/>
<evidence type="ECO:0000256" key="2">
    <source>
        <dbReference type="PROSITE-ProRule" id="PRU00703"/>
    </source>
</evidence>
<gene>
    <name evidence="6" type="ORF">A7C91_00220</name>
</gene>
<feature type="binding site" evidence="3">
    <location>
        <position position="172"/>
    </location>
    <ligand>
        <name>Zn(2+)</name>
        <dbReference type="ChEBI" id="CHEBI:29105"/>
    </ligand>
</feature>
<dbReference type="RefSeq" id="WP_068663866.1">
    <property type="nucleotide sequence ID" value="NZ_CP015520.1"/>
</dbReference>
<feature type="domain" description="ACP-type MB" evidence="5">
    <location>
        <begin position="145"/>
        <end position="181"/>
    </location>
</feature>
<feature type="binding site" evidence="3">
    <location>
        <position position="150"/>
    </location>
    <ligand>
        <name>Fe cation</name>
        <dbReference type="ChEBI" id="CHEBI:24875"/>
    </ligand>
</feature>
<name>A0A172WEH5_9EURY</name>